<accession>A0A7K7U4J8</accession>
<dbReference type="Pfam" id="PF01826">
    <property type="entry name" value="TIL"/>
    <property type="match status" value="2"/>
</dbReference>
<evidence type="ECO:0000259" key="6">
    <source>
        <dbReference type="PROSITE" id="PS51233"/>
    </source>
</evidence>
<comment type="subcellular location">
    <subcellularLocation>
        <location evidence="1">Secreted</location>
    </subcellularLocation>
</comment>
<evidence type="ECO:0000256" key="5">
    <source>
        <dbReference type="ARBA" id="ARBA00023180"/>
    </source>
</evidence>
<reference evidence="7 8" key="1">
    <citation type="submission" date="2019-09" db="EMBL/GenBank/DDBJ databases">
        <title>Bird 10,000 Genomes (B10K) Project - Family phase.</title>
        <authorList>
            <person name="Zhang G."/>
        </authorList>
    </citation>
    <scope>NUCLEOTIDE SEQUENCE [LARGE SCALE GENOMIC DNA]</scope>
    <source>
        <strain evidence="7">B10K-DU-030-25</strain>
    </source>
</reference>
<dbReference type="InterPro" id="IPR002919">
    <property type="entry name" value="TIL_dom"/>
</dbReference>
<keyword evidence="4" id="KW-1015">Disulfide bond</keyword>
<dbReference type="SMART" id="SM00216">
    <property type="entry name" value="VWD"/>
    <property type="match status" value="1"/>
</dbReference>
<dbReference type="PANTHER" id="PTHR11339">
    <property type="entry name" value="EXTRACELLULAR MATRIX GLYCOPROTEIN RELATED"/>
    <property type="match status" value="1"/>
</dbReference>
<evidence type="ECO:0000256" key="4">
    <source>
        <dbReference type="ARBA" id="ARBA00023157"/>
    </source>
</evidence>
<dbReference type="SUPFAM" id="SSF57567">
    <property type="entry name" value="Serine protease inhibitors"/>
    <property type="match status" value="2"/>
</dbReference>
<dbReference type="InterPro" id="IPR014853">
    <property type="entry name" value="VWF/SSPO/ZAN-like_Cys-rich_dom"/>
</dbReference>
<dbReference type="AlphaFoldDB" id="A0A7K7U4J8"/>
<comment type="caution">
    <text evidence="7">The sequence shown here is derived from an EMBL/GenBank/DDBJ whole genome shotgun (WGS) entry which is preliminary data.</text>
</comment>
<dbReference type="SMART" id="SM00832">
    <property type="entry name" value="C8"/>
    <property type="match status" value="2"/>
</dbReference>
<organism evidence="7 8">
    <name type="scientific">Ibidorhyncha struthersii</name>
    <dbReference type="NCBI Taxonomy" id="425643"/>
    <lineage>
        <taxon>Eukaryota</taxon>
        <taxon>Metazoa</taxon>
        <taxon>Chordata</taxon>
        <taxon>Craniata</taxon>
        <taxon>Vertebrata</taxon>
        <taxon>Euteleostomi</taxon>
        <taxon>Archelosauria</taxon>
        <taxon>Archosauria</taxon>
        <taxon>Dinosauria</taxon>
        <taxon>Saurischia</taxon>
        <taxon>Theropoda</taxon>
        <taxon>Coelurosauria</taxon>
        <taxon>Aves</taxon>
        <taxon>Neognathae</taxon>
        <taxon>Neoaves</taxon>
        <taxon>Charadriiformes</taxon>
        <taxon>Charadriidae</taxon>
        <taxon>Ibidorhyncha</taxon>
    </lineage>
</organism>
<evidence type="ECO:0000313" key="8">
    <source>
        <dbReference type="Proteomes" id="UP000587655"/>
    </source>
</evidence>
<name>A0A7K7U4J8_9CHAR</name>
<evidence type="ECO:0000256" key="3">
    <source>
        <dbReference type="ARBA" id="ARBA00022737"/>
    </source>
</evidence>
<dbReference type="FunFam" id="2.10.25.10:FF:000153">
    <property type="entry name" value="MUC5B isoform 1"/>
    <property type="match status" value="1"/>
</dbReference>
<dbReference type="FunFam" id="2.10.25.10:FF:000055">
    <property type="entry name" value="alpha-tectorin isoform X1"/>
    <property type="match status" value="1"/>
</dbReference>
<dbReference type="Proteomes" id="UP000587655">
    <property type="component" value="Unassembled WGS sequence"/>
</dbReference>
<dbReference type="GO" id="GO:0005615">
    <property type="term" value="C:extracellular space"/>
    <property type="evidence" value="ECO:0007669"/>
    <property type="project" value="TreeGrafter"/>
</dbReference>
<dbReference type="PANTHER" id="PTHR11339:SF374">
    <property type="entry name" value="ZONADHESIN"/>
    <property type="match status" value="1"/>
</dbReference>
<keyword evidence="8" id="KW-1185">Reference proteome</keyword>
<dbReference type="EMBL" id="VZSZ01005537">
    <property type="protein sequence ID" value="NXA23172.1"/>
    <property type="molecule type" value="Genomic_DNA"/>
</dbReference>
<proteinExistence type="predicted"/>
<evidence type="ECO:0000256" key="1">
    <source>
        <dbReference type="ARBA" id="ARBA00004613"/>
    </source>
</evidence>
<feature type="non-terminal residue" evidence="7">
    <location>
        <position position="603"/>
    </location>
</feature>
<feature type="domain" description="VWFD" evidence="6">
    <location>
        <begin position="293"/>
        <end position="471"/>
    </location>
</feature>
<keyword evidence="3" id="KW-0677">Repeat</keyword>
<dbReference type="PROSITE" id="PS51233">
    <property type="entry name" value="VWFD"/>
    <property type="match status" value="2"/>
</dbReference>
<dbReference type="Pfam" id="PF00094">
    <property type="entry name" value="VWD"/>
    <property type="match status" value="2"/>
</dbReference>
<protein>
    <submittedName>
        <fullName evidence="7">FCGBP protein</fullName>
    </submittedName>
</protein>
<evidence type="ECO:0000313" key="7">
    <source>
        <dbReference type="EMBL" id="NXA23172.1"/>
    </source>
</evidence>
<dbReference type="GO" id="GO:0031012">
    <property type="term" value="C:extracellular matrix"/>
    <property type="evidence" value="ECO:0007669"/>
    <property type="project" value="TreeGrafter"/>
</dbReference>
<dbReference type="Pfam" id="PF08742">
    <property type="entry name" value="C8"/>
    <property type="match status" value="2"/>
</dbReference>
<dbReference type="InterPro" id="IPR036084">
    <property type="entry name" value="Ser_inhib-like_sf"/>
</dbReference>
<sequence length="603" mass="63938">IKTDFEVIVTFDWYSYARVILPNTYSRAVCGLCGNADGDPQDDFTLPNGQPATDEIQFADSWKVADVPGCVPGCTEGCKVCTEAEKRAYRGDKHCGLLVKKKGPFAACHSAIDPAPYFDDCLFDTCLYEGHQETVCRSISAYVTACQSRGIRIGRWRTAAFCSPVCPPNQHYELCGPACPATCRGQEEAEECEESASCAEGCFCDEGFLLSGDGCVPLAQCGCLHEDRYYKLGEEFVACPRCSERCVCKGAGAVEMYKLHFGVQAPFWGATLLLGCTAGHAHPVWGCKPATGAHSKTHKGCFGYRPFDGHPLRVAGTCAYTLAAVEADGPEDPLVPFVVEMEKEKERERPLIHRLLVTVHGVTIGMARGSQWEVGGERHLLPLTLAEGAVTVAQEGTHRVLRVLGGPKLLYDGQSYAVLTLPAAYRRRTAGLCGDFNGDAGDDLTAPQELGAAWGTLATGCAHGAPPPTCPSATPGPCGVMAEATGPFAGCHGVVAPQEHVAACVQERCDGSDAGAACRSLQAYAAACQAAGGQLQEWRAAAGCPLSCPPNSHYELCTRSCAHTCASLSASPRCSPKCFEGCQCDEGFLFNGDECVPMGSCGC</sequence>
<dbReference type="InterPro" id="IPR001846">
    <property type="entry name" value="VWF_type-D"/>
</dbReference>
<keyword evidence="5" id="KW-0325">Glycoprotein</keyword>
<gene>
    <name evidence="7" type="primary">Fcgbp_1</name>
    <name evidence="7" type="ORF">IBISTR_R14091</name>
</gene>
<keyword evidence="2" id="KW-0964">Secreted</keyword>
<dbReference type="CDD" id="cd19941">
    <property type="entry name" value="TIL"/>
    <property type="match status" value="2"/>
</dbReference>
<dbReference type="Gene3D" id="2.10.25.10">
    <property type="entry name" value="Laminin"/>
    <property type="match status" value="2"/>
</dbReference>
<feature type="domain" description="VWFD" evidence="6">
    <location>
        <begin position="1"/>
        <end position="71"/>
    </location>
</feature>
<dbReference type="InterPro" id="IPR050780">
    <property type="entry name" value="Mucin_vWF_Thrombospondin_sf"/>
</dbReference>
<evidence type="ECO:0000256" key="2">
    <source>
        <dbReference type="ARBA" id="ARBA00022525"/>
    </source>
</evidence>
<feature type="non-terminal residue" evidence="7">
    <location>
        <position position="1"/>
    </location>
</feature>